<dbReference type="Proteomes" id="UP001308005">
    <property type="component" value="Unassembled WGS sequence"/>
</dbReference>
<gene>
    <name evidence="1" type="ORF">VSS37_00960</name>
</gene>
<accession>A0ABU6CTY3</accession>
<evidence type="ECO:0000313" key="1">
    <source>
        <dbReference type="EMBL" id="MEB4589537.1"/>
    </source>
</evidence>
<organism evidence="1 2">
    <name type="scientific">Candidatus Thiothrix phosphatis</name>
    <dbReference type="NCBI Taxonomy" id="3112415"/>
    <lineage>
        <taxon>Bacteria</taxon>
        <taxon>Pseudomonadati</taxon>
        <taxon>Pseudomonadota</taxon>
        <taxon>Gammaproteobacteria</taxon>
        <taxon>Thiotrichales</taxon>
        <taxon>Thiotrichaceae</taxon>
        <taxon>Thiothrix</taxon>
    </lineage>
</organism>
<dbReference type="EMBL" id="JAYMYJ010000011">
    <property type="protein sequence ID" value="MEB4589537.1"/>
    <property type="molecule type" value="Genomic_DNA"/>
</dbReference>
<protein>
    <recommendedName>
        <fullName evidence="3">Lipoprotein</fullName>
    </recommendedName>
</protein>
<evidence type="ECO:0000313" key="2">
    <source>
        <dbReference type="Proteomes" id="UP001308005"/>
    </source>
</evidence>
<reference evidence="1 2" key="2">
    <citation type="submission" date="2024-01" db="EMBL/GenBank/DDBJ databases">
        <authorList>
            <person name="Xie X."/>
        </authorList>
    </citation>
    <scope>NUCLEOTIDE SEQUENCE [LARGE SCALE GENOMIC DNA]</scope>
    <source>
        <strain evidence="1">SCUT-1</strain>
    </source>
</reference>
<proteinExistence type="predicted"/>
<keyword evidence="2" id="KW-1185">Reference proteome</keyword>
<dbReference type="RefSeq" id="WP_324692728.1">
    <property type="nucleotide sequence ID" value="NZ_JAYMYJ010000011.1"/>
</dbReference>
<reference evidence="2" key="1">
    <citation type="submission" date="2023-07" db="EMBL/GenBank/DDBJ databases">
        <title>The carbon used by Thiothrix.</title>
        <authorList>
            <person name="Chen L."/>
        </authorList>
    </citation>
    <scope>NUCLEOTIDE SEQUENCE [LARGE SCALE GENOMIC DNA]</scope>
</reference>
<name>A0ABU6CTY3_9GAMM</name>
<comment type="caution">
    <text evidence="1">The sequence shown here is derived from an EMBL/GenBank/DDBJ whole genome shotgun (WGS) entry which is preliminary data.</text>
</comment>
<dbReference type="PROSITE" id="PS51257">
    <property type="entry name" value="PROKAR_LIPOPROTEIN"/>
    <property type="match status" value="1"/>
</dbReference>
<evidence type="ECO:0008006" key="3">
    <source>
        <dbReference type="Google" id="ProtNLM"/>
    </source>
</evidence>
<sequence length="185" mass="19945">MDKKERMVRSVLPARVWFSVLFFAGLSSGCSSLDVLGDSESKSSTINPGNLTSYVSNQDSVHQGLLQLAGLQEQPATADEWKQFIMAGVQYSNQKCDIFLSDYQKGEAGIAARNLVHDLQRQYVEKISANQYTNRTAAFSVLQGYISLCLPGNIEAASGGTARVAQPGSATDGGVNLVPYVMVSQ</sequence>